<reference evidence="2 3" key="1">
    <citation type="journal article" date="2019" name="Genome Biol. Evol.">
        <title>Genomic Plasticity Mediated by Transposable Elements in the Plant Pathogenic Fungus Colletotrichum higginsianum.</title>
        <authorList>
            <person name="Tsushima A."/>
            <person name="Gan P."/>
            <person name="Kumakura N."/>
            <person name="Narusaka M."/>
            <person name="Takano Y."/>
            <person name="Narusaka Y."/>
            <person name="Shirasu K."/>
        </authorList>
    </citation>
    <scope>NUCLEOTIDE SEQUENCE [LARGE SCALE GENOMIC DNA]</scope>
    <source>
        <strain evidence="2 3">MAFF305635-RFP</strain>
    </source>
</reference>
<name>A0A4T0WLI5_9PEZI</name>
<dbReference type="SUPFAM" id="SSF48371">
    <property type="entry name" value="ARM repeat"/>
    <property type="match status" value="1"/>
</dbReference>
<dbReference type="AlphaFoldDB" id="A0A4T0WLI5"/>
<organism evidence="2 3">
    <name type="scientific">Colletotrichum higginsianum</name>
    <dbReference type="NCBI Taxonomy" id="80884"/>
    <lineage>
        <taxon>Eukaryota</taxon>
        <taxon>Fungi</taxon>
        <taxon>Dikarya</taxon>
        <taxon>Ascomycota</taxon>
        <taxon>Pezizomycotina</taxon>
        <taxon>Sordariomycetes</taxon>
        <taxon>Hypocreomycetidae</taxon>
        <taxon>Glomerellales</taxon>
        <taxon>Glomerellaceae</taxon>
        <taxon>Colletotrichum</taxon>
        <taxon>Colletotrichum destructivum species complex</taxon>
    </lineage>
</organism>
<dbReference type="EMBL" id="MWPZ01000001">
    <property type="protein sequence ID" value="TID07585.1"/>
    <property type="molecule type" value="Genomic_DNA"/>
</dbReference>
<protein>
    <recommendedName>
        <fullName evidence="4">SprT-like domain-containing protein</fullName>
    </recommendedName>
</protein>
<feature type="compositionally biased region" description="Basic residues" evidence="1">
    <location>
        <begin position="10"/>
        <end position="38"/>
    </location>
</feature>
<feature type="region of interest" description="Disordered" evidence="1">
    <location>
        <begin position="1"/>
        <end position="70"/>
    </location>
</feature>
<sequence length="433" mass="48683">MAPSNPERSRRSRRPFNSRRRPSGYPVKKVKPCRHPRLPKTDVQQPYNNNDDEDDNDHEDRAGEDDAIQTSRPEPFITLSLVSYGATPLLNMTCGGFLLCELRPHQIAAREGFVRCYLEALPRASAWAALPVKSLRDFEHGGGTAEVEAEAAFLEGSLRAMMGHLDEYFYFGTLTRLPKGKAKPLVVLHTGFGQLRSEVGLQRYGDSATFHHVIGSEYSRIRIWSKLSRDYPWNPNGMETEPVSFTHIVGTLVHEMVHSYLRLFVCEAPQCKRNLVNTIGLSGHSWTFIKLYSFVLGEIWKWHPALATLSIEECIPGTSIVTTNIVVEAEARMKLKAEGRDRDFLPLRSDSPRNIVCLTVEAGLLEGMFTMRITYRRPGSKISSQEEEGDDDDDDDDDDDEGGDDGGDDGDDGDDDDDYEDDENDDDCNMDDA</sequence>
<feature type="compositionally biased region" description="Acidic residues" evidence="1">
    <location>
        <begin position="50"/>
        <end position="67"/>
    </location>
</feature>
<evidence type="ECO:0000313" key="3">
    <source>
        <dbReference type="Proteomes" id="UP000305883"/>
    </source>
</evidence>
<evidence type="ECO:0008006" key="4">
    <source>
        <dbReference type="Google" id="ProtNLM"/>
    </source>
</evidence>
<comment type="caution">
    <text evidence="2">The sequence shown here is derived from an EMBL/GenBank/DDBJ whole genome shotgun (WGS) entry which is preliminary data.</text>
</comment>
<gene>
    <name evidence="2" type="ORF">CH35J_001165</name>
</gene>
<dbReference type="Proteomes" id="UP000305883">
    <property type="component" value="Unassembled WGS sequence"/>
</dbReference>
<accession>A0A4T0WLI5</accession>
<evidence type="ECO:0000313" key="2">
    <source>
        <dbReference type="EMBL" id="TID07585.1"/>
    </source>
</evidence>
<feature type="region of interest" description="Disordered" evidence="1">
    <location>
        <begin position="377"/>
        <end position="433"/>
    </location>
</feature>
<feature type="compositionally biased region" description="Acidic residues" evidence="1">
    <location>
        <begin position="385"/>
        <end position="433"/>
    </location>
</feature>
<dbReference type="InterPro" id="IPR016024">
    <property type="entry name" value="ARM-type_fold"/>
</dbReference>
<proteinExistence type="predicted"/>
<dbReference type="OrthoDB" id="5236983at2759"/>
<evidence type="ECO:0000256" key="1">
    <source>
        <dbReference type="SAM" id="MobiDB-lite"/>
    </source>
</evidence>